<protein>
    <recommendedName>
        <fullName evidence="3">Peptidase S8/S53 domain-containing protein</fullName>
    </recommendedName>
</protein>
<organism evidence="1 2">
    <name type="scientific">Actinokineospora bangkokensis</name>
    <dbReference type="NCBI Taxonomy" id="1193682"/>
    <lineage>
        <taxon>Bacteria</taxon>
        <taxon>Bacillati</taxon>
        <taxon>Actinomycetota</taxon>
        <taxon>Actinomycetes</taxon>
        <taxon>Pseudonocardiales</taxon>
        <taxon>Pseudonocardiaceae</taxon>
        <taxon>Actinokineospora</taxon>
    </lineage>
</organism>
<evidence type="ECO:0000313" key="2">
    <source>
        <dbReference type="Proteomes" id="UP000186040"/>
    </source>
</evidence>
<reference evidence="1 2" key="1">
    <citation type="submission" date="2016-10" db="EMBL/GenBank/DDBJ databases">
        <title>The Draft Genome Sequence of Actinokineospora bangkokensis 44EHWT reveals the biosynthetic pathway of antifungal compounds Thailandins with unusual extender unit butylmalonyl-CoA.</title>
        <authorList>
            <person name="Greule A."/>
            <person name="Intra B."/>
            <person name="Flemming S."/>
            <person name="Rommel M.G."/>
            <person name="Panbangred W."/>
            <person name="Bechthold A."/>
        </authorList>
    </citation>
    <scope>NUCLEOTIDE SEQUENCE [LARGE SCALE GENOMIC DNA]</scope>
    <source>
        <strain evidence="1 2">44EHW</strain>
    </source>
</reference>
<dbReference type="EMBL" id="MKQR01000009">
    <property type="protein sequence ID" value="OLR93832.1"/>
    <property type="molecule type" value="Genomic_DNA"/>
</dbReference>
<proteinExistence type="predicted"/>
<evidence type="ECO:0008006" key="3">
    <source>
        <dbReference type="Google" id="ProtNLM"/>
    </source>
</evidence>
<comment type="caution">
    <text evidence="1">The sequence shown here is derived from an EMBL/GenBank/DDBJ whole genome shotgun (WGS) entry which is preliminary data.</text>
</comment>
<dbReference type="STRING" id="1193682.BJP25_16530"/>
<dbReference type="SUPFAM" id="SSF52743">
    <property type="entry name" value="Subtilisin-like"/>
    <property type="match status" value="1"/>
</dbReference>
<name>A0A1Q9LP72_9PSEU</name>
<dbReference type="GO" id="GO:0006508">
    <property type="term" value="P:proteolysis"/>
    <property type="evidence" value="ECO:0007669"/>
    <property type="project" value="InterPro"/>
</dbReference>
<evidence type="ECO:0000313" key="1">
    <source>
        <dbReference type="EMBL" id="OLR93832.1"/>
    </source>
</evidence>
<dbReference type="OrthoDB" id="9790784at2"/>
<accession>A0A1Q9LP72</accession>
<dbReference type="AlphaFoldDB" id="A0A1Q9LP72"/>
<dbReference type="RefSeq" id="WP_075974731.1">
    <property type="nucleotide sequence ID" value="NZ_MKQR01000009.1"/>
</dbReference>
<gene>
    <name evidence="1" type="ORF">BJP25_16530</name>
</gene>
<keyword evidence="2" id="KW-1185">Reference proteome</keyword>
<dbReference type="Proteomes" id="UP000186040">
    <property type="component" value="Unassembled WGS sequence"/>
</dbReference>
<sequence length="251" mass="24699">MRFVVVSLGAPVWDLVRLTRVRRWGAGSGEVGLAVVGSAADLAVLTAVPGERGLGVAPGCPVSAFEAGGGPGDVAVAVRAALAGAARVLVVSTVVRRGPRSHRMALSAALDAAAGAGVLVVAAGAVGAVGAACPVLEHPWVVPVFACGPTGRPAWFVEWDAEGVDAGGDEVPRGLLAPGQDVPTAAGRVSGNGVAAVVAGAAAALVWSLAPGVPASVVRSGLSVGAVSARRWGPPVLDVERAWEFVSRGVA</sequence>
<dbReference type="Gene3D" id="3.40.50.200">
    <property type="entry name" value="Peptidase S8/S53 domain"/>
    <property type="match status" value="1"/>
</dbReference>
<dbReference type="InterPro" id="IPR036852">
    <property type="entry name" value="Peptidase_S8/S53_dom_sf"/>
</dbReference>
<dbReference type="GO" id="GO:0004252">
    <property type="term" value="F:serine-type endopeptidase activity"/>
    <property type="evidence" value="ECO:0007669"/>
    <property type="project" value="InterPro"/>
</dbReference>